<reference evidence="3" key="2">
    <citation type="submission" date="2023-01" db="EMBL/GenBank/DDBJ databases">
        <authorList>
            <person name="Sun Q."/>
            <person name="Evtushenko L."/>
        </authorList>
    </citation>
    <scope>NUCLEOTIDE SEQUENCE</scope>
    <source>
        <strain evidence="3">VKM Ac-2007</strain>
    </source>
</reference>
<dbReference type="PANTHER" id="PTHR34136">
    <property type="match status" value="1"/>
</dbReference>
<dbReference type="NCBIfam" id="TIGR00696">
    <property type="entry name" value="wecG_tagA_cpsF"/>
    <property type="match status" value="1"/>
</dbReference>
<reference evidence="3" key="1">
    <citation type="journal article" date="2014" name="Int. J. Syst. Evol. Microbiol.">
        <title>Complete genome sequence of Corynebacterium casei LMG S-19264T (=DSM 44701T), isolated from a smear-ripened cheese.</title>
        <authorList>
            <consortium name="US DOE Joint Genome Institute (JGI-PGF)"/>
            <person name="Walter F."/>
            <person name="Albersmeier A."/>
            <person name="Kalinowski J."/>
            <person name="Ruckert C."/>
        </authorList>
    </citation>
    <scope>NUCLEOTIDE SEQUENCE</scope>
    <source>
        <strain evidence="3">VKM Ac-2007</strain>
    </source>
</reference>
<evidence type="ECO:0000256" key="2">
    <source>
        <dbReference type="ARBA" id="ARBA00022679"/>
    </source>
</evidence>
<comment type="caution">
    <text evidence="3">The sequence shown here is derived from an EMBL/GenBank/DDBJ whole genome shotgun (WGS) entry which is preliminary data.</text>
</comment>
<dbReference type="AlphaFoldDB" id="A0A9W6I9Z2"/>
<evidence type="ECO:0000256" key="1">
    <source>
        <dbReference type="ARBA" id="ARBA00022676"/>
    </source>
</evidence>
<accession>A0A9W6I9Z2</accession>
<dbReference type="Proteomes" id="UP001143474">
    <property type="component" value="Unassembled WGS sequence"/>
</dbReference>
<dbReference type="CDD" id="cd06533">
    <property type="entry name" value="Glyco_transf_WecG_TagA"/>
    <property type="match status" value="1"/>
</dbReference>
<dbReference type="InterPro" id="IPR004629">
    <property type="entry name" value="WecG_TagA_CpsF"/>
</dbReference>
<gene>
    <name evidence="3" type="ORF">GCM10017600_77550</name>
</gene>
<dbReference type="EMBL" id="BSEV01000031">
    <property type="protein sequence ID" value="GLK14343.1"/>
    <property type="molecule type" value="Genomic_DNA"/>
</dbReference>
<keyword evidence="4" id="KW-1185">Reference proteome</keyword>
<protein>
    <recommendedName>
        <fullName evidence="5">Glycosyltransferase</fullName>
    </recommendedName>
</protein>
<dbReference type="PANTHER" id="PTHR34136:SF1">
    <property type="entry name" value="UDP-N-ACETYL-D-MANNOSAMINURONIC ACID TRANSFERASE"/>
    <property type="match status" value="1"/>
</dbReference>
<keyword evidence="2" id="KW-0808">Transferase</keyword>
<organism evidence="3 4">
    <name type="scientific">Streptosporangium carneum</name>
    <dbReference type="NCBI Taxonomy" id="47481"/>
    <lineage>
        <taxon>Bacteria</taxon>
        <taxon>Bacillati</taxon>
        <taxon>Actinomycetota</taxon>
        <taxon>Actinomycetes</taxon>
        <taxon>Streptosporangiales</taxon>
        <taxon>Streptosporangiaceae</taxon>
        <taxon>Streptosporangium</taxon>
    </lineage>
</organism>
<evidence type="ECO:0000313" key="4">
    <source>
        <dbReference type="Proteomes" id="UP001143474"/>
    </source>
</evidence>
<name>A0A9W6I9Z2_9ACTN</name>
<keyword evidence="1" id="KW-0328">Glycosyltransferase</keyword>
<proteinExistence type="predicted"/>
<dbReference type="Pfam" id="PF03808">
    <property type="entry name" value="Glyco_tran_WecG"/>
    <property type="match status" value="1"/>
</dbReference>
<evidence type="ECO:0000313" key="3">
    <source>
        <dbReference type="EMBL" id="GLK14343.1"/>
    </source>
</evidence>
<sequence>MGLADPGRELVMTAAEGTAARFGGDPAIRREILGTNLDALTMDQVVARCVAAVGEERRLTIGVVNAAKIVNMRSDDLLRQSVVDCDLVLADGQSVVWASGLLGHRLPERVAGIDLFTELLAEGERRGHRVYLLGATPEVLERTVAEIRRRHPALAVAGSRDGYFTDDESERVAAEIADSKADLLFLGITSPKKEIFVKRWGAATGASVIHGVGGSFDILAGHTRRAPARWQRLGLEWFYRLLQEPMRLGPRYLKTNARFLLMVAAARLGRRRP</sequence>
<dbReference type="GO" id="GO:0016758">
    <property type="term" value="F:hexosyltransferase activity"/>
    <property type="evidence" value="ECO:0007669"/>
    <property type="project" value="TreeGrafter"/>
</dbReference>
<evidence type="ECO:0008006" key="5">
    <source>
        <dbReference type="Google" id="ProtNLM"/>
    </source>
</evidence>